<organism evidence="1 2">
    <name type="scientific">Candidatus Falkowbacteria bacterium GW2011_GWA2_39_24</name>
    <dbReference type="NCBI Taxonomy" id="1618634"/>
    <lineage>
        <taxon>Bacteria</taxon>
        <taxon>Candidatus Falkowiibacteriota</taxon>
    </lineage>
</organism>
<dbReference type="Proteomes" id="UP000034048">
    <property type="component" value="Unassembled WGS sequence"/>
</dbReference>
<protein>
    <submittedName>
        <fullName evidence="1">Uncharacterized protein</fullName>
    </submittedName>
</protein>
<comment type="caution">
    <text evidence="1">The sequence shown here is derived from an EMBL/GenBank/DDBJ whole genome shotgun (WGS) entry which is preliminary data.</text>
</comment>
<evidence type="ECO:0000313" key="1">
    <source>
        <dbReference type="EMBL" id="KKR15189.1"/>
    </source>
</evidence>
<reference evidence="1 2" key="1">
    <citation type="journal article" date="2015" name="Nature">
        <title>rRNA introns, odd ribosomes, and small enigmatic genomes across a large radiation of phyla.</title>
        <authorList>
            <person name="Brown C.T."/>
            <person name="Hug L.A."/>
            <person name="Thomas B.C."/>
            <person name="Sharon I."/>
            <person name="Castelle C.J."/>
            <person name="Singh A."/>
            <person name="Wilkins M.J."/>
            <person name="Williams K.H."/>
            <person name="Banfield J.F."/>
        </authorList>
    </citation>
    <scope>NUCLEOTIDE SEQUENCE [LARGE SCALE GENOMIC DNA]</scope>
</reference>
<dbReference type="AlphaFoldDB" id="A0A0G0NGD7"/>
<gene>
    <name evidence="1" type="ORF">UT42_C0007G0005</name>
</gene>
<evidence type="ECO:0000313" key="2">
    <source>
        <dbReference type="Proteomes" id="UP000034048"/>
    </source>
</evidence>
<sequence length="523" mass="57629">MRSIVDGAWNEMNYAQSGIEQQNNQWVLKGESTSDTIGDFTRTITFTAVCRDATNEIVACPGSYTDVHTKQVTVTVQWQNDLSLTSQTEQSVYLTNWDSHDWTQTDWSGGSGQAVWSNPAKYDYKDSNIKTSVVGELSLTTAETGECAGYTWHFLNGTDYTYNDTYIIVENSWAKLRPIDQDVVGIVDTPLDTYEFDPGSGSDADIIKINNNIFAIAYRGTNNDGFVRTVSIGSDGQITDPYVDSFEFDGSNGYTPNIIHISGNVYAIVYKGNQSDGYLVTVEIDSSGNITNYNLDSYEYNNGDSHEPRIIHVSGNVYAIVYRHVLSGGAIRTVTIDNDGNIGSVVDNYVYSILSNYDPTIIKVGSQMYAIAHHDSISGGEIFTISIQDDGTIVENTVDTFVFDSSQGEEPSWLQIAEDIFAISYRGSGDDGFTKTVTITDNGQITDSIIDTLEFNTTNGYNPHLTYLMDDIYSVVYHDNTDYGSVSIFYINPTTGAIDDTVLDSFTFDINAGGGYLSMTNVL</sequence>
<accession>A0A0G0NGD7</accession>
<name>A0A0G0NGD7_9BACT</name>
<dbReference type="EMBL" id="LBWS01000007">
    <property type="protein sequence ID" value="KKR15189.1"/>
    <property type="molecule type" value="Genomic_DNA"/>
</dbReference>
<proteinExistence type="predicted"/>